<dbReference type="EMBL" id="JAAVTX010000004">
    <property type="protein sequence ID" value="NKE46275.1"/>
    <property type="molecule type" value="Genomic_DNA"/>
</dbReference>
<protein>
    <submittedName>
        <fullName evidence="2">Alpha/beta fold hydrolase</fullName>
    </submittedName>
</protein>
<evidence type="ECO:0000313" key="3">
    <source>
        <dbReference type="Proteomes" id="UP000765160"/>
    </source>
</evidence>
<evidence type="ECO:0000259" key="1">
    <source>
        <dbReference type="Pfam" id="PF00561"/>
    </source>
</evidence>
<proteinExistence type="predicted"/>
<name>A0ABX1F1R3_9PROT</name>
<dbReference type="InterPro" id="IPR050471">
    <property type="entry name" value="AB_hydrolase"/>
</dbReference>
<reference evidence="2 3" key="1">
    <citation type="submission" date="2020-03" db="EMBL/GenBank/DDBJ databases">
        <title>Roseomonas selenitidurans sp. nov. isolated from soil.</title>
        <authorList>
            <person name="Liu H."/>
        </authorList>
    </citation>
    <scope>NUCLEOTIDE SEQUENCE [LARGE SCALE GENOMIC DNA]</scope>
    <source>
        <strain evidence="2 3">JCM 15073</strain>
    </source>
</reference>
<dbReference type="Proteomes" id="UP000765160">
    <property type="component" value="Unassembled WGS sequence"/>
</dbReference>
<dbReference type="PANTHER" id="PTHR43433">
    <property type="entry name" value="HYDROLASE, ALPHA/BETA FOLD FAMILY PROTEIN"/>
    <property type="match status" value="1"/>
</dbReference>
<keyword evidence="3" id="KW-1185">Reference proteome</keyword>
<feature type="domain" description="AB hydrolase-1" evidence="1">
    <location>
        <begin position="39"/>
        <end position="142"/>
    </location>
</feature>
<dbReference type="GO" id="GO:0016787">
    <property type="term" value="F:hydrolase activity"/>
    <property type="evidence" value="ECO:0007669"/>
    <property type="project" value="UniProtKB-KW"/>
</dbReference>
<dbReference type="RefSeq" id="WP_168050777.1">
    <property type="nucleotide sequence ID" value="NZ_JAATJR010000004.1"/>
</dbReference>
<accession>A0ABX1F1R3</accession>
<gene>
    <name evidence="2" type="ORF">HB662_15925</name>
</gene>
<organism evidence="2 3">
    <name type="scientific">Falsiroseomonas frigidaquae</name>
    <dbReference type="NCBI Taxonomy" id="487318"/>
    <lineage>
        <taxon>Bacteria</taxon>
        <taxon>Pseudomonadati</taxon>
        <taxon>Pseudomonadota</taxon>
        <taxon>Alphaproteobacteria</taxon>
        <taxon>Acetobacterales</taxon>
        <taxon>Roseomonadaceae</taxon>
        <taxon>Falsiroseomonas</taxon>
    </lineage>
</organism>
<dbReference type="Gene3D" id="3.40.50.1820">
    <property type="entry name" value="alpha/beta hydrolase"/>
    <property type="match status" value="1"/>
</dbReference>
<evidence type="ECO:0000313" key="2">
    <source>
        <dbReference type="EMBL" id="NKE46275.1"/>
    </source>
</evidence>
<comment type="caution">
    <text evidence="2">The sequence shown here is derived from an EMBL/GenBank/DDBJ whole genome shotgun (WGS) entry which is preliminary data.</text>
</comment>
<dbReference type="Pfam" id="PF00561">
    <property type="entry name" value="Abhydrolase_1"/>
    <property type="match status" value="1"/>
</dbReference>
<dbReference type="SUPFAM" id="SSF53474">
    <property type="entry name" value="alpha/beta-Hydrolases"/>
    <property type="match status" value="1"/>
</dbReference>
<dbReference type="InterPro" id="IPR029058">
    <property type="entry name" value="AB_hydrolase_fold"/>
</dbReference>
<dbReference type="InterPro" id="IPR000073">
    <property type="entry name" value="AB_hydrolase_1"/>
</dbReference>
<sequence>MPHPTGLQPNMAFLTASDGVRLAWRVDDFTDPWRTPPTPVLLLHAAMGSYRRWFGWIPQLARRRTTLSLELRGHGASAVPTEAQPLTVERLFADVVELLDHLGIARAHVVGLSAGGYVGQRLAMEHPDRVATLSLFASTPGLRNSQAGTWPAKAAEMGLEAFMRQGIADRFAPDSDPGLVDWFCRQTGSNNLPFIGRFVAHMASRDWEDELPRIQCPTLLVAPGHEPIGSHDQYERMQALIPDARLISLEGMPHNIGDAAPQACVEALLGFLPDAD</sequence>
<dbReference type="PANTHER" id="PTHR43433:SF5">
    <property type="entry name" value="AB HYDROLASE-1 DOMAIN-CONTAINING PROTEIN"/>
    <property type="match status" value="1"/>
</dbReference>
<keyword evidence="2" id="KW-0378">Hydrolase</keyword>